<evidence type="ECO:0000313" key="2">
    <source>
        <dbReference type="Proteomes" id="UP000054032"/>
    </source>
</evidence>
<sequence>MNFEKRRLDTLPKEICYQIMEELLALRNTGGMITKLPRSRWPLKYGFKPALQTQVLRVNKNLYTIGRTVLDRSNRWVIVDMDCAYLLIQWASAFLEMITVDLNSVQHLPPGMMHIRIKLFTKTSICAPSYRRLWPKGMPERQIILIPASQLNSFVWALRIVELAHSLRRMPGSLYRNRITDKSYKVTTGQHGLTICINLNPAYPPSLLHTSLSHFRLLHSPLNDLSIVNPPDPHQAHAIESSIRAPRNLTTDSTFSEVLLHILDIIALADRISQQGFASCIPMLYEQAHAMSFNISHNDKTAWNGWITDATAHDSCFGLLVLCAGATNAMLHDLCSRRSVEFSDPDLAIARHMGRDSVALVEGTGVREQLRAFVYLVNGLHCVFSCKVRGQRGLDVNVLLFGLGLLVQSQWYVQGMTRNKRGLFRAAWKMCERVLGMECGGRFDNAVADVIGDFGRWFGEYLKPVKWRVHESLVPEVLRRKGVLGKMRNASLLTREGLDRYLVIDTFQVEAGAQGDFYLL</sequence>
<organism evidence="1 2">
    <name type="scientific">Bipolaris oryzae ATCC 44560</name>
    <dbReference type="NCBI Taxonomy" id="930090"/>
    <lineage>
        <taxon>Eukaryota</taxon>
        <taxon>Fungi</taxon>
        <taxon>Dikarya</taxon>
        <taxon>Ascomycota</taxon>
        <taxon>Pezizomycotina</taxon>
        <taxon>Dothideomycetes</taxon>
        <taxon>Pleosporomycetidae</taxon>
        <taxon>Pleosporales</taxon>
        <taxon>Pleosporineae</taxon>
        <taxon>Pleosporaceae</taxon>
        <taxon>Bipolaris</taxon>
    </lineage>
</organism>
<keyword evidence="2" id="KW-1185">Reference proteome</keyword>
<dbReference type="EMBL" id="KI964123">
    <property type="protein sequence ID" value="EUC41049.1"/>
    <property type="molecule type" value="Genomic_DNA"/>
</dbReference>
<dbReference type="HOGENOM" id="CLU_523708_0_0_1"/>
<evidence type="ECO:0000313" key="1">
    <source>
        <dbReference type="EMBL" id="EUC41049.1"/>
    </source>
</evidence>
<dbReference type="AlphaFoldDB" id="W6YZT3"/>
<proteinExistence type="predicted"/>
<accession>W6YZT3</accession>
<dbReference type="RefSeq" id="XP_007692447.1">
    <property type="nucleotide sequence ID" value="XM_007694257.1"/>
</dbReference>
<dbReference type="OrthoDB" id="3691337at2759"/>
<dbReference type="GeneID" id="19119002"/>
<dbReference type="KEGG" id="bor:COCMIDRAFT_107192"/>
<reference evidence="1 2" key="1">
    <citation type="journal article" date="2013" name="PLoS Genet.">
        <title>Comparative genome structure, secondary metabolite, and effector coding capacity across Cochliobolus pathogens.</title>
        <authorList>
            <person name="Condon B.J."/>
            <person name="Leng Y."/>
            <person name="Wu D."/>
            <person name="Bushley K.E."/>
            <person name="Ohm R.A."/>
            <person name="Otillar R."/>
            <person name="Martin J."/>
            <person name="Schackwitz W."/>
            <person name="Grimwood J."/>
            <person name="MohdZainudin N."/>
            <person name="Xue C."/>
            <person name="Wang R."/>
            <person name="Manning V.A."/>
            <person name="Dhillon B."/>
            <person name="Tu Z.J."/>
            <person name="Steffenson B.J."/>
            <person name="Salamov A."/>
            <person name="Sun H."/>
            <person name="Lowry S."/>
            <person name="LaButti K."/>
            <person name="Han J."/>
            <person name="Copeland A."/>
            <person name="Lindquist E."/>
            <person name="Barry K."/>
            <person name="Schmutz J."/>
            <person name="Baker S.E."/>
            <person name="Ciuffetti L.M."/>
            <person name="Grigoriev I.V."/>
            <person name="Zhong S."/>
            <person name="Turgeon B.G."/>
        </authorList>
    </citation>
    <scope>NUCLEOTIDE SEQUENCE [LARGE SCALE GENOMIC DNA]</scope>
    <source>
        <strain evidence="1 2">ATCC 44560</strain>
    </source>
</reference>
<protein>
    <submittedName>
        <fullName evidence="1">Uncharacterized protein</fullName>
    </submittedName>
</protein>
<dbReference type="Proteomes" id="UP000054032">
    <property type="component" value="Unassembled WGS sequence"/>
</dbReference>
<gene>
    <name evidence="1" type="ORF">COCMIDRAFT_107192</name>
</gene>
<name>W6YZT3_COCMI</name>